<keyword evidence="6" id="KW-0413">Isomerase</keyword>
<evidence type="ECO:0000256" key="6">
    <source>
        <dbReference type="ARBA" id="ARBA00023235"/>
    </source>
</evidence>
<dbReference type="EMBL" id="PVZS01000072">
    <property type="protein sequence ID" value="PSC02402.1"/>
    <property type="molecule type" value="Genomic_DNA"/>
</dbReference>
<dbReference type="Pfam" id="PF02878">
    <property type="entry name" value="PGM_PMM_I"/>
    <property type="match status" value="1"/>
</dbReference>
<dbReference type="PRINTS" id="PR00509">
    <property type="entry name" value="PGMPMM"/>
</dbReference>
<dbReference type="InterPro" id="IPR005845">
    <property type="entry name" value="A-D-PHexomutase_a/b/a-II"/>
</dbReference>
<dbReference type="Gene3D" id="3.40.120.10">
    <property type="entry name" value="Alpha-D-Glucose-1,6-Bisphosphate, subunit A, domain 3"/>
    <property type="match status" value="3"/>
</dbReference>
<dbReference type="InterPro" id="IPR016055">
    <property type="entry name" value="A-D-PHexomutase_a/b/a-I/II/III"/>
</dbReference>
<evidence type="ECO:0000256" key="1">
    <source>
        <dbReference type="ARBA" id="ARBA00001946"/>
    </source>
</evidence>
<dbReference type="AlphaFoldDB" id="A0A2T1HL94"/>
<dbReference type="GO" id="GO:0005975">
    <property type="term" value="P:carbohydrate metabolic process"/>
    <property type="evidence" value="ECO:0007669"/>
    <property type="project" value="InterPro"/>
</dbReference>
<keyword evidence="5" id="KW-0460">Magnesium</keyword>
<organism evidence="9 10">
    <name type="scientific">Alsobacter soli</name>
    <dbReference type="NCBI Taxonomy" id="2109933"/>
    <lineage>
        <taxon>Bacteria</taxon>
        <taxon>Pseudomonadati</taxon>
        <taxon>Pseudomonadota</taxon>
        <taxon>Alphaproteobacteria</taxon>
        <taxon>Hyphomicrobiales</taxon>
        <taxon>Alsobacteraceae</taxon>
        <taxon>Alsobacter</taxon>
    </lineage>
</organism>
<sequence>SVNTYGYETLPMVKPTGFREYDARWLFEKEINLMGVQALGMGLGTLIREMGVKPEIVTGHDFRGYSSAIKMALITGLMASGCKVHDIGLALSPMAYFAQFDLDVPCVAMVTASHNDNGWTGVKMGAQRPVTFGPDEMARLKEIVLSGAYRTAEGGSYVFVENFPDRYIADLTNRAPIRRKLKVVAACGNGTAGAFAPQILERIGVEVVPLDTQLDHTFPRYNPNPEDMEMLHAIAHAVKEHGADVGLGFDGDGDRCGVVDNEGEEIFADKIGVMLARDLSALHPGAIFVVDVKSTGLFATDPVLRANGVKADYWKTG</sequence>
<keyword evidence="4" id="KW-0479">Metal-binding</keyword>
<feature type="domain" description="Alpha-D-phosphohexomutase alpha/beta/alpha" evidence="7">
    <location>
        <begin position="17"/>
        <end position="146"/>
    </location>
</feature>
<comment type="caution">
    <text evidence="9">The sequence shown here is derived from an EMBL/GenBank/DDBJ whole genome shotgun (WGS) entry which is preliminary data.</text>
</comment>
<dbReference type="PANTHER" id="PTHR43771">
    <property type="entry name" value="PHOSPHOMANNOMUTASE"/>
    <property type="match status" value="1"/>
</dbReference>
<dbReference type="InterPro" id="IPR005841">
    <property type="entry name" value="Alpha-D-phosphohexomutase_SF"/>
</dbReference>
<dbReference type="Proteomes" id="UP000239772">
    <property type="component" value="Unassembled WGS sequence"/>
</dbReference>
<dbReference type="GO" id="GO:0016868">
    <property type="term" value="F:intramolecular phosphotransferase activity"/>
    <property type="evidence" value="ECO:0007669"/>
    <property type="project" value="InterPro"/>
</dbReference>
<dbReference type="GO" id="GO:0046872">
    <property type="term" value="F:metal ion binding"/>
    <property type="evidence" value="ECO:0007669"/>
    <property type="project" value="UniProtKB-KW"/>
</dbReference>
<evidence type="ECO:0000256" key="2">
    <source>
        <dbReference type="ARBA" id="ARBA00010231"/>
    </source>
</evidence>
<keyword evidence="10" id="KW-1185">Reference proteome</keyword>
<proteinExistence type="inferred from homology"/>
<dbReference type="PANTHER" id="PTHR43771:SF2">
    <property type="entry name" value="PHOSPHOMANNOMUTASE_PHOSPHOGLUCOMUTASE"/>
    <property type="match status" value="1"/>
</dbReference>
<evidence type="ECO:0000256" key="5">
    <source>
        <dbReference type="ARBA" id="ARBA00022842"/>
    </source>
</evidence>
<protein>
    <submittedName>
        <fullName evidence="9">Phosphomannomutase/phosphoglucomutase</fullName>
    </submittedName>
</protein>
<evidence type="ECO:0000259" key="8">
    <source>
        <dbReference type="Pfam" id="PF02879"/>
    </source>
</evidence>
<dbReference type="SUPFAM" id="SSF53738">
    <property type="entry name" value="Phosphoglucomutase, first 3 domains"/>
    <property type="match status" value="2"/>
</dbReference>
<feature type="non-terminal residue" evidence="9">
    <location>
        <position position="1"/>
    </location>
</feature>
<accession>A0A2T1HL94</accession>
<evidence type="ECO:0000259" key="7">
    <source>
        <dbReference type="Pfam" id="PF02878"/>
    </source>
</evidence>
<feature type="non-terminal residue" evidence="9">
    <location>
        <position position="317"/>
    </location>
</feature>
<gene>
    <name evidence="9" type="ORF">SLNSH_24290</name>
</gene>
<evidence type="ECO:0000313" key="9">
    <source>
        <dbReference type="EMBL" id="PSC02402.1"/>
    </source>
</evidence>
<keyword evidence="3" id="KW-0597">Phosphoprotein</keyword>
<reference evidence="10" key="1">
    <citation type="submission" date="2018-03" db="EMBL/GenBank/DDBJ databases">
        <authorList>
            <person name="Sun L."/>
            <person name="Liu H."/>
            <person name="Chen W."/>
            <person name="Huang K."/>
            <person name="Liu W."/>
            <person name="Gao X."/>
        </authorList>
    </citation>
    <scope>NUCLEOTIDE SEQUENCE [LARGE SCALE GENOMIC DNA]</scope>
    <source>
        <strain evidence="10">SH9</strain>
    </source>
</reference>
<comment type="cofactor">
    <cofactor evidence="1">
        <name>Mg(2+)</name>
        <dbReference type="ChEBI" id="CHEBI:18420"/>
    </cofactor>
</comment>
<evidence type="ECO:0000256" key="4">
    <source>
        <dbReference type="ARBA" id="ARBA00022723"/>
    </source>
</evidence>
<feature type="domain" description="Alpha-D-phosphohexomutase alpha/beta/alpha" evidence="8">
    <location>
        <begin position="166"/>
        <end position="263"/>
    </location>
</feature>
<name>A0A2T1HL94_9HYPH</name>
<evidence type="ECO:0000313" key="10">
    <source>
        <dbReference type="Proteomes" id="UP000239772"/>
    </source>
</evidence>
<dbReference type="InterPro" id="IPR005844">
    <property type="entry name" value="A-D-PHexomutase_a/b/a-I"/>
</dbReference>
<comment type="similarity">
    <text evidence="2">Belongs to the phosphohexose mutase family.</text>
</comment>
<evidence type="ECO:0000256" key="3">
    <source>
        <dbReference type="ARBA" id="ARBA00022553"/>
    </source>
</evidence>
<dbReference type="Pfam" id="PF02879">
    <property type="entry name" value="PGM_PMM_II"/>
    <property type="match status" value="1"/>
</dbReference>